<dbReference type="AlphaFoldDB" id="A0A4Z2EB21"/>
<evidence type="ECO:0000256" key="1">
    <source>
        <dbReference type="SAM" id="MobiDB-lite"/>
    </source>
</evidence>
<proteinExistence type="predicted"/>
<reference evidence="2 3" key="1">
    <citation type="submission" date="2019-03" db="EMBL/GenBank/DDBJ databases">
        <title>First draft genome of Liparis tanakae, snailfish: a comprehensive survey of snailfish specific genes.</title>
        <authorList>
            <person name="Kim W."/>
            <person name="Song I."/>
            <person name="Jeong J.-H."/>
            <person name="Kim D."/>
            <person name="Kim S."/>
            <person name="Ryu S."/>
            <person name="Song J.Y."/>
            <person name="Lee S.K."/>
        </authorList>
    </citation>
    <scope>NUCLEOTIDE SEQUENCE [LARGE SCALE GENOMIC DNA]</scope>
    <source>
        <tissue evidence="2">Muscle</tissue>
    </source>
</reference>
<evidence type="ECO:0000313" key="3">
    <source>
        <dbReference type="Proteomes" id="UP000314294"/>
    </source>
</evidence>
<dbReference type="EMBL" id="SRLO01011303">
    <property type="protein sequence ID" value="TNN25945.1"/>
    <property type="molecule type" value="Genomic_DNA"/>
</dbReference>
<organism evidence="2 3">
    <name type="scientific">Liparis tanakae</name>
    <name type="common">Tanaka's snailfish</name>
    <dbReference type="NCBI Taxonomy" id="230148"/>
    <lineage>
        <taxon>Eukaryota</taxon>
        <taxon>Metazoa</taxon>
        <taxon>Chordata</taxon>
        <taxon>Craniata</taxon>
        <taxon>Vertebrata</taxon>
        <taxon>Euteleostomi</taxon>
        <taxon>Actinopterygii</taxon>
        <taxon>Neopterygii</taxon>
        <taxon>Teleostei</taxon>
        <taxon>Neoteleostei</taxon>
        <taxon>Acanthomorphata</taxon>
        <taxon>Eupercaria</taxon>
        <taxon>Perciformes</taxon>
        <taxon>Cottioidei</taxon>
        <taxon>Cottales</taxon>
        <taxon>Liparidae</taxon>
        <taxon>Liparis</taxon>
    </lineage>
</organism>
<evidence type="ECO:0000313" key="2">
    <source>
        <dbReference type="EMBL" id="TNN25945.1"/>
    </source>
</evidence>
<gene>
    <name evidence="2" type="ORF">EYF80_063919</name>
</gene>
<protein>
    <submittedName>
        <fullName evidence="2">Uncharacterized protein</fullName>
    </submittedName>
</protein>
<feature type="region of interest" description="Disordered" evidence="1">
    <location>
        <begin position="87"/>
        <end position="112"/>
    </location>
</feature>
<accession>A0A4Z2EB21</accession>
<keyword evidence="3" id="KW-1185">Reference proteome</keyword>
<name>A0A4Z2EB21_9TELE</name>
<comment type="caution">
    <text evidence="2">The sequence shown here is derived from an EMBL/GenBank/DDBJ whole genome shotgun (WGS) entry which is preliminary data.</text>
</comment>
<dbReference type="Proteomes" id="UP000314294">
    <property type="component" value="Unassembled WGS sequence"/>
</dbReference>
<sequence length="126" mass="14399">MMDSNSGENKTKHSSCCQRAAAGHHRTRSRCERGAPERRAAIMPLLLEVKDSIHHRNVPVAFDWGWRCCLPRDFPIQRAMSGAKRSPLYLEQREAPPVTRHRAGRMGEDSARNQAPEWQQVINMIV</sequence>
<feature type="region of interest" description="Disordered" evidence="1">
    <location>
        <begin position="1"/>
        <end position="35"/>
    </location>
</feature>